<dbReference type="AlphaFoldDB" id="A0A1G2GRM3"/>
<dbReference type="STRING" id="1802126.A3B25_01005"/>
<reference evidence="1 2" key="1">
    <citation type="journal article" date="2016" name="Nat. Commun.">
        <title>Thousands of microbial genomes shed light on interconnected biogeochemical processes in an aquifer system.</title>
        <authorList>
            <person name="Anantharaman K."/>
            <person name="Brown C.T."/>
            <person name="Hug L.A."/>
            <person name="Sharon I."/>
            <person name="Castelle C.J."/>
            <person name="Probst A.J."/>
            <person name="Thomas B.C."/>
            <person name="Singh A."/>
            <person name="Wilkins M.J."/>
            <person name="Karaoz U."/>
            <person name="Brodie E.L."/>
            <person name="Williams K.H."/>
            <person name="Hubbard S.S."/>
            <person name="Banfield J.F."/>
        </authorList>
    </citation>
    <scope>NUCLEOTIDE SEQUENCE [LARGE SCALE GENOMIC DNA]</scope>
</reference>
<gene>
    <name evidence="1" type="ORF">A3B25_01005</name>
</gene>
<dbReference type="CDD" id="cd22784">
    <property type="entry name" value="DPBB_MltA_YuiC-like"/>
    <property type="match status" value="1"/>
</dbReference>
<evidence type="ECO:0000313" key="1">
    <source>
        <dbReference type="EMBL" id="OGZ52853.1"/>
    </source>
</evidence>
<dbReference type="Proteomes" id="UP000179106">
    <property type="component" value="Unassembled WGS sequence"/>
</dbReference>
<evidence type="ECO:0000313" key="2">
    <source>
        <dbReference type="Proteomes" id="UP000179106"/>
    </source>
</evidence>
<comment type="caution">
    <text evidence="1">The sequence shown here is derived from an EMBL/GenBank/DDBJ whole genome shotgun (WGS) entry which is preliminary data.</text>
</comment>
<accession>A0A1G2GRM3</accession>
<sequence length="118" mass="13119">MRQEAEKAAIAAATTRVWLTAYSSSVDETDDTPFITASGKHVRDGIVATNFLPFGTKIKIPKVFGDKIFIVEDRMHPRKKGIVDIWMPSKKEALRFGSFKADIVVVTDEGQAPILVRK</sequence>
<evidence type="ECO:0008006" key="3">
    <source>
        <dbReference type="Google" id="ProtNLM"/>
    </source>
</evidence>
<name>A0A1G2GRM3_9BACT</name>
<dbReference type="EMBL" id="MHNW01000038">
    <property type="protein sequence ID" value="OGZ52853.1"/>
    <property type="molecule type" value="Genomic_DNA"/>
</dbReference>
<protein>
    <recommendedName>
        <fullName evidence="3">3D domain-containing protein</fullName>
    </recommendedName>
</protein>
<proteinExistence type="predicted"/>
<organism evidence="1 2">
    <name type="scientific">Candidatus Ryanbacteria bacterium RIFCSPLOWO2_01_FULL_48_26</name>
    <dbReference type="NCBI Taxonomy" id="1802126"/>
    <lineage>
        <taxon>Bacteria</taxon>
        <taxon>Candidatus Ryaniibacteriota</taxon>
    </lineage>
</organism>